<accession>A0A0S4KJT0</accession>
<gene>
    <name evidence="2" type="ORF">BSAL_17875</name>
</gene>
<feature type="compositionally biased region" description="Gly residues" evidence="1">
    <location>
        <begin position="155"/>
        <end position="164"/>
    </location>
</feature>
<dbReference type="EMBL" id="CYKH01001680">
    <property type="protein sequence ID" value="CUI14846.1"/>
    <property type="molecule type" value="Genomic_DNA"/>
</dbReference>
<feature type="region of interest" description="Disordered" evidence="1">
    <location>
        <begin position="59"/>
        <end position="81"/>
    </location>
</feature>
<organism evidence="2 3">
    <name type="scientific">Bodo saltans</name>
    <name type="common">Flagellated protozoan</name>
    <dbReference type="NCBI Taxonomy" id="75058"/>
    <lineage>
        <taxon>Eukaryota</taxon>
        <taxon>Discoba</taxon>
        <taxon>Euglenozoa</taxon>
        <taxon>Kinetoplastea</taxon>
        <taxon>Metakinetoplastina</taxon>
        <taxon>Eubodonida</taxon>
        <taxon>Bodonidae</taxon>
        <taxon>Bodo</taxon>
    </lineage>
</organism>
<feature type="compositionally biased region" description="Basic and acidic residues" evidence="1">
    <location>
        <begin position="105"/>
        <end position="115"/>
    </location>
</feature>
<name>A0A0S4KJT0_BODSA</name>
<feature type="compositionally biased region" description="Low complexity" evidence="1">
    <location>
        <begin position="59"/>
        <end position="77"/>
    </location>
</feature>
<keyword evidence="3" id="KW-1185">Reference proteome</keyword>
<sequence>MSHQRRRTRPLELLEHEYLDLDRPLDVELLLDEHDYRLKWPSAPLTKFLNRYLDQQLVSSRSQPQHSSSSQRASLQHQRNRDSDYVVVPHVFLDYTEEVEDEGRDDVMDGERTSEETSGSVRKRSRSEPSGGGGGRSPTTNTIMQKLSSSTSSGAGAGSTGGMCGESMPLSGGPILPPDERWDGEPHELVVFCADQLRDLTAAGFPRAYALHGHQLSPSSVGEEYIHAALWGEAGVLVTEFEVATHREHLDKTLRLLRLMPLSQAVPVTAFRASWAKGPAWVGSLTWEGVEVLHQHWLSWRKSTSNPSRPWGAALIPRLHVSLPMDNFFLSQEAVNAIATTGASGDRTTTQMLLNERKRHGVLPDFNLRLKRERREGAFKAVFGYLPYDVRKSTVWGKQETLWSMIAVGRRAVLPQDVEDLVDGLPHPGMIYGANISSAIVTPAAPTATTARGAAAAAAAAAARDAASSAHYAVAAARYSAAESMLSREMDDARRLLQLTY</sequence>
<feature type="compositionally biased region" description="Polar residues" evidence="1">
    <location>
        <begin position="138"/>
        <end position="147"/>
    </location>
</feature>
<evidence type="ECO:0000313" key="3">
    <source>
        <dbReference type="Proteomes" id="UP000051952"/>
    </source>
</evidence>
<protein>
    <submittedName>
        <fullName evidence="2">Uncharacterized protein</fullName>
    </submittedName>
</protein>
<dbReference type="AlphaFoldDB" id="A0A0S4KJT0"/>
<dbReference type="Proteomes" id="UP000051952">
    <property type="component" value="Unassembled WGS sequence"/>
</dbReference>
<evidence type="ECO:0000256" key="1">
    <source>
        <dbReference type="SAM" id="MobiDB-lite"/>
    </source>
</evidence>
<dbReference type="OMA" id="GMIYGAN"/>
<reference evidence="3" key="1">
    <citation type="submission" date="2015-09" db="EMBL/GenBank/DDBJ databases">
        <authorList>
            <consortium name="Pathogen Informatics"/>
        </authorList>
    </citation>
    <scope>NUCLEOTIDE SEQUENCE [LARGE SCALE GENOMIC DNA]</scope>
    <source>
        <strain evidence="3">Lake Konstanz</strain>
    </source>
</reference>
<evidence type="ECO:0000313" key="2">
    <source>
        <dbReference type="EMBL" id="CUI14846.1"/>
    </source>
</evidence>
<dbReference type="VEuPathDB" id="TriTrypDB:BSAL_17875"/>
<proteinExistence type="predicted"/>
<feature type="region of interest" description="Disordered" evidence="1">
    <location>
        <begin position="97"/>
        <end position="177"/>
    </location>
</feature>